<dbReference type="EMBL" id="WJBH02000006">
    <property type="protein sequence ID" value="KAI9556871.1"/>
    <property type="molecule type" value="Genomic_DNA"/>
</dbReference>
<dbReference type="AlphaFoldDB" id="A0AAD5L6B5"/>
<dbReference type="PANTHER" id="PTHR13217:SF6">
    <property type="entry name" value="PLECKSTRIN HOMOLOGY DOMAIN-CONTAINING FAMILY G MEMBER 7"/>
    <property type="match status" value="1"/>
</dbReference>
<comment type="caution">
    <text evidence="4">The sequence shown here is derived from an EMBL/GenBank/DDBJ whole genome shotgun (WGS) entry which is preliminary data.</text>
</comment>
<dbReference type="Pfam" id="PF00621">
    <property type="entry name" value="RhoGEF"/>
    <property type="match status" value="1"/>
</dbReference>
<feature type="region of interest" description="Disordered" evidence="1">
    <location>
        <begin position="283"/>
        <end position="396"/>
    </location>
</feature>
<gene>
    <name evidence="4" type="ORF">GHT06_016663</name>
</gene>
<dbReference type="PROSITE" id="PS50003">
    <property type="entry name" value="PH_DOMAIN"/>
    <property type="match status" value="1"/>
</dbReference>
<keyword evidence="5" id="KW-1185">Reference proteome</keyword>
<dbReference type="InterPro" id="IPR035899">
    <property type="entry name" value="DBL_dom_sf"/>
</dbReference>
<dbReference type="SUPFAM" id="SSF48065">
    <property type="entry name" value="DBL homology domain (DH-domain)"/>
    <property type="match status" value="1"/>
</dbReference>
<feature type="domain" description="PH" evidence="2">
    <location>
        <begin position="901"/>
        <end position="1036"/>
    </location>
</feature>
<feature type="compositionally biased region" description="Gly residues" evidence="1">
    <location>
        <begin position="382"/>
        <end position="392"/>
    </location>
</feature>
<reference evidence="4 5" key="1">
    <citation type="submission" date="2022-05" db="EMBL/GenBank/DDBJ databases">
        <title>A multi-omics perspective on studying reproductive biology in Daphnia sinensis.</title>
        <authorList>
            <person name="Jia J."/>
        </authorList>
    </citation>
    <scope>NUCLEOTIDE SEQUENCE [LARGE SCALE GENOMIC DNA]</scope>
    <source>
        <strain evidence="4 5">WSL</strain>
    </source>
</reference>
<dbReference type="PROSITE" id="PS00741">
    <property type="entry name" value="DH_1"/>
    <property type="match status" value="1"/>
</dbReference>
<dbReference type="Gene3D" id="1.20.900.10">
    <property type="entry name" value="Dbl homology (DH) domain"/>
    <property type="match status" value="1"/>
</dbReference>
<dbReference type="Proteomes" id="UP000820818">
    <property type="component" value="Linkage Group LG6"/>
</dbReference>
<feature type="compositionally biased region" description="Basic and acidic residues" evidence="1">
    <location>
        <begin position="359"/>
        <end position="368"/>
    </location>
</feature>
<dbReference type="SMART" id="SM00325">
    <property type="entry name" value="RhoGEF"/>
    <property type="match status" value="1"/>
</dbReference>
<dbReference type="PROSITE" id="PS50010">
    <property type="entry name" value="DH_2"/>
    <property type="match status" value="1"/>
</dbReference>
<dbReference type="SMART" id="SM00233">
    <property type="entry name" value="PH"/>
    <property type="match status" value="1"/>
</dbReference>
<dbReference type="CDD" id="cd13245">
    <property type="entry name" value="PH_PLEKHG7"/>
    <property type="match status" value="1"/>
</dbReference>
<name>A0AAD5L6B5_9CRUS</name>
<feature type="compositionally biased region" description="Low complexity" evidence="1">
    <location>
        <begin position="143"/>
        <end position="162"/>
    </location>
</feature>
<evidence type="ECO:0000259" key="2">
    <source>
        <dbReference type="PROSITE" id="PS50003"/>
    </source>
</evidence>
<evidence type="ECO:0000313" key="4">
    <source>
        <dbReference type="EMBL" id="KAI9556871.1"/>
    </source>
</evidence>
<dbReference type="GO" id="GO:0007266">
    <property type="term" value="P:Rho protein signal transduction"/>
    <property type="evidence" value="ECO:0007669"/>
    <property type="project" value="TreeGrafter"/>
</dbReference>
<dbReference type="InterPro" id="IPR001331">
    <property type="entry name" value="GDS_CDC24_CS"/>
</dbReference>
<dbReference type="SUPFAM" id="SSF50729">
    <property type="entry name" value="PH domain-like"/>
    <property type="match status" value="1"/>
</dbReference>
<evidence type="ECO:0000313" key="5">
    <source>
        <dbReference type="Proteomes" id="UP000820818"/>
    </source>
</evidence>
<dbReference type="GO" id="GO:0005085">
    <property type="term" value="F:guanyl-nucleotide exchange factor activity"/>
    <property type="evidence" value="ECO:0007669"/>
    <property type="project" value="InterPro"/>
</dbReference>
<evidence type="ECO:0008006" key="6">
    <source>
        <dbReference type="Google" id="ProtNLM"/>
    </source>
</evidence>
<feature type="compositionally biased region" description="Low complexity" evidence="1">
    <location>
        <begin position="305"/>
        <end position="316"/>
    </location>
</feature>
<dbReference type="PANTHER" id="PTHR13217">
    <property type="entry name" value="PLECKSTRIN HOMOLOGY DOMAIN-CONTAINING FAMILY G MEMBER 7"/>
    <property type="match status" value="1"/>
</dbReference>
<evidence type="ECO:0000256" key="1">
    <source>
        <dbReference type="SAM" id="MobiDB-lite"/>
    </source>
</evidence>
<protein>
    <recommendedName>
        <fullName evidence="6">Pleckstrin homology domain-containing family G member 7</fullName>
    </recommendedName>
</protein>
<feature type="domain" description="DH" evidence="3">
    <location>
        <begin position="651"/>
        <end position="847"/>
    </location>
</feature>
<feature type="region of interest" description="Disordered" evidence="1">
    <location>
        <begin position="1053"/>
        <end position="1075"/>
    </location>
</feature>
<proteinExistence type="predicted"/>
<sequence>MMTNPRSHCSRPGTPTAGHPVDSCAISCAVASAASLAAATASSGAQQVRQMSDDFQADLVVEPSYLYNSSKVNWNRRGVLTSFKSKSLDLLGTSRILPPHHHHQERHRATDENLPGRDAAAERRRRLFRRKKANSASCSYDESPSGSQQSRSSSVESNQSTQHAIQRGLEAALKTSTLFAWSSVEASSANQHLLQQTNPPSFVELLEDQLKSGPEMTRIEHLSDLHYPDADPPCHFCSNQSSLSIHDSNRLKIVSGGRVRGRDGSRESINPPYINLPSPNVQDDEHELFPGQSLSGNCHHQPPDGSGSMAGSIGSGCRRSMTTTAADEEETEPPASVLTRRRALVPPKIPPYNMDSSEDTEHSADKETSTSCTENDGNCSGSVGGGSCGSGSSGNSRAHQRRSSFVVIPPMQICPGDLLVYSKVLTQRNSVLDWDGSTQSLAGDTDAASSAARKQKNSWSLLKLFDRSGRTKSESLSGLEEVLTCLQPSNFFDDQLSRYRGLCWADFLATVQQQKTFNKATKSTLTSTCEEAAASPVAGRPPIIQFPGTASTTQPTRNVLVRQATHQDYSSRIKEWTQEKRARFGLVRTMSERCLDRRSVIQEVLPVEEITQTAEEKDVHVATASVSEITFSFEQPTPPCPPTSGQKCELRGREALWDLFQSECAFLYDHLMVLKNVYMDPLKKIQVEGYAMFAEPELLFGNLDELCCVTYSFCKEFISLLLHHAQPGGGDTKTTHILTKLFQKSSKAHVLSQAYHRYALNYINALNYLETLRRHMEFCEFEKWCNRDPRCKKLQLTDLLVAPVQHIMKVPLLLREIESRTEDVLEKEAILKILDKEEASLRELDDKMKWLKNFERLLEIQRSLVWPSVLDIEPKVVVPEFLKTPLAKQPCERLIVSPRRQIVLEGPLSLLDTGRPIDMHVILFDDMLLITRKKKGLGKKKSSLSENWTAPCSSRSCLPSDPSGCWRYIVYKQPLSLDRFFLHEINIHEAAAAKLENGFVIISLNRFQQIIGVHTFQASSEQVKQTWLLKIRETQDHWKRTLQTTVFRAQGRTLSQSPSTIPHHAVSPNAAPSKF</sequence>
<dbReference type="InterPro" id="IPR011993">
    <property type="entry name" value="PH-like_dom_sf"/>
</dbReference>
<feature type="compositionally biased region" description="Basic and acidic residues" evidence="1">
    <location>
        <begin position="107"/>
        <end position="118"/>
    </location>
</feature>
<accession>A0AAD5L6B5</accession>
<feature type="region of interest" description="Disordered" evidence="1">
    <location>
        <begin position="130"/>
        <end position="163"/>
    </location>
</feature>
<feature type="region of interest" description="Disordered" evidence="1">
    <location>
        <begin position="96"/>
        <end position="118"/>
    </location>
</feature>
<dbReference type="InterPro" id="IPR040181">
    <property type="entry name" value="PKHG5/7"/>
</dbReference>
<dbReference type="Gene3D" id="2.30.29.30">
    <property type="entry name" value="Pleckstrin-homology domain (PH domain)/Phosphotyrosine-binding domain (PTB)"/>
    <property type="match status" value="1"/>
</dbReference>
<dbReference type="InterPro" id="IPR001849">
    <property type="entry name" value="PH_domain"/>
</dbReference>
<organism evidence="4 5">
    <name type="scientific">Daphnia sinensis</name>
    <dbReference type="NCBI Taxonomy" id="1820382"/>
    <lineage>
        <taxon>Eukaryota</taxon>
        <taxon>Metazoa</taxon>
        <taxon>Ecdysozoa</taxon>
        <taxon>Arthropoda</taxon>
        <taxon>Crustacea</taxon>
        <taxon>Branchiopoda</taxon>
        <taxon>Diplostraca</taxon>
        <taxon>Cladocera</taxon>
        <taxon>Anomopoda</taxon>
        <taxon>Daphniidae</taxon>
        <taxon>Daphnia</taxon>
        <taxon>Daphnia similis group</taxon>
    </lineage>
</organism>
<evidence type="ECO:0000259" key="3">
    <source>
        <dbReference type="PROSITE" id="PS50010"/>
    </source>
</evidence>
<dbReference type="InterPro" id="IPR000219">
    <property type="entry name" value="DH_dom"/>
</dbReference>